<gene>
    <name evidence="8" type="ORF">FGG12_14965</name>
</gene>
<dbReference type="InterPro" id="IPR009100">
    <property type="entry name" value="AcylCoA_DH/oxidase_NM_dom_sf"/>
</dbReference>
<comment type="caution">
    <text evidence="8">The sequence shown here is derived from an EMBL/GenBank/DDBJ whole genome shotgun (WGS) entry which is preliminary data.</text>
</comment>
<evidence type="ECO:0000259" key="7">
    <source>
        <dbReference type="Pfam" id="PF02771"/>
    </source>
</evidence>
<dbReference type="SUPFAM" id="SSF47203">
    <property type="entry name" value="Acyl-CoA dehydrogenase C-terminal domain-like"/>
    <property type="match status" value="1"/>
</dbReference>
<dbReference type="Pfam" id="PF00441">
    <property type="entry name" value="Acyl-CoA_dh_1"/>
    <property type="match status" value="1"/>
</dbReference>
<evidence type="ECO:0000259" key="6">
    <source>
        <dbReference type="Pfam" id="PF00441"/>
    </source>
</evidence>
<dbReference type="PANTHER" id="PTHR43884:SF20">
    <property type="entry name" value="ACYL-COA DEHYDROGENASE FADE28"/>
    <property type="match status" value="1"/>
</dbReference>
<dbReference type="InterPro" id="IPR037069">
    <property type="entry name" value="AcylCoA_DH/ox_N_sf"/>
</dbReference>
<dbReference type="PANTHER" id="PTHR43884">
    <property type="entry name" value="ACYL-COA DEHYDROGENASE"/>
    <property type="match status" value="1"/>
</dbReference>
<evidence type="ECO:0000256" key="5">
    <source>
        <dbReference type="ARBA" id="ARBA00023002"/>
    </source>
</evidence>
<reference evidence="8 9" key="1">
    <citation type="submission" date="2019-05" db="EMBL/GenBank/DDBJ databases">
        <title>Whole genome sequence analysis of Cupriavidus campinensis S14E4C strain.</title>
        <authorList>
            <person name="Abbaszade G."/>
            <person name="Szabo A."/>
            <person name="Toumi M."/>
            <person name="Toth E."/>
        </authorList>
    </citation>
    <scope>NUCLEOTIDE SEQUENCE [LARGE SCALE GENOMIC DNA]</scope>
    <source>
        <strain evidence="8 9">S14E4C</strain>
    </source>
</reference>
<dbReference type="Gene3D" id="1.10.540.10">
    <property type="entry name" value="Acyl-CoA dehydrogenase/oxidase, N-terminal domain"/>
    <property type="match status" value="1"/>
</dbReference>
<dbReference type="InterPro" id="IPR013786">
    <property type="entry name" value="AcylCoA_DH/ox_N"/>
</dbReference>
<keyword evidence="5" id="KW-0560">Oxidoreductase</keyword>
<evidence type="ECO:0000256" key="2">
    <source>
        <dbReference type="ARBA" id="ARBA00009347"/>
    </source>
</evidence>
<evidence type="ECO:0000256" key="3">
    <source>
        <dbReference type="ARBA" id="ARBA00022630"/>
    </source>
</evidence>
<keyword evidence="3" id="KW-0285">Flavoprotein</keyword>
<evidence type="ECO:0000313" key="8">
    <source>
        <dbReference type="EMBL" id="TSP11836.1"/>
    </source>
</evidence>
<evidence type="ECO:0000256" key="1">
    <source>
        <dbReference type="ARBA" id="ARBA00001974"/>
    </source>
</evidence>
<comment type="cofactor">
    <cofactor evidence="1">
        <name>FAD</name>
        <dbReference type="ChEBI" id="CHEBI:57692"/>
    </cofactor>
</comment>
<feature type="domain" description="Acyl-CoA dehydrogenase/oxidase C-terminal" evidence="6">
    <location>
        <begin position="201"/>
        <end position="334"/>
    </location>
</feature>
<feature type="domain" description="Acyl-CoA dehydrogenase/oxidase N-terminal" evidence="7">
    <location>
        <begin position="3"/>
        <end position="68"/>
    </location>
</feature>
<dbReference type="Proteomes" id="UP000318943">
    <property type="component" value="Unassembled WGS sequence"/>
</dbReference>
<name>A0ABY3ELL9_9BURK</name>
<dbReference type="InterPro" id="IPR036250">
    <property type="entry name" value="AcylCo_DH-like_C"/>
</dbReference>
<evidence type="ECO:0000313" key="9">
    <source>
        <dbReference type="Proteomes" id="UP000318943"/>
    </source>
</evidence>
<proteinExistence type="inferred from homology"/>
<dbReference type="RefSeq" id="WP_144198502.1">
    <property type="nucleotide sequence ID" value="NZ_CAJPVH010000020.1"/>
</dbReference>
<organism evidence="8 9">
    <name type="scientific">Cupriavidus campinensis</name>
    <dbReference type="NCBI Taxonomy" id="151783"/>
    <lineage>
        <taxon>Bacteria</taxon>
        <taxon>Pseudomonadati</taxon>
        <taxon>Pseudomonadota</taxon>
        <taxon>Betaproteobacteria</taxon>
        <taxon>Burkholderiales</taxon>
        <taxon>Burkholderiaceae</taxon>
        <taxon>Cupriavidus</taxon>
    </lineage>
</organism>
<dbReference type="InterPro" id="IPR009075">
    <property type="entry name" value="AcylCo_DH/oxidase_C"/>
</dbReference>
<accession>A0ABY3ELL9</accession>
<keyword evidence="4" id="KW-0274">FAD</keyword>
<keyword evidence="9" id="KW-1185">Reference proteome</keyword>
<dbReference type="Pfam" id="PF02771">
    <property type="entry name" value="Acyl-CoA_dh_N"/>
    <property type="match status" value="1"/>
</dbReference>
<dbReference type="EMBL" id="VCIZ01000008">
    <property type="protein sequence ID" value="TSP11836.1"/>
    <property type="molecule type" value="Genomic_DNA"/>
</dbReference>
<evidence type="ECO:0000256" key="4">
    <source>
        <dbReference type="ARBA" id="ARBA00022827"/>
    </source>
</evidence>
<dbReference type="Gene3D" id="1.20.140.10">
    <property type="entry name" value="Butyryl-CoA Dehydrogenase, subunit A, domain 3"/>
    <property type="match status" value="1"/>
</dbReference>
<dbReference type="SUPFAM" id="SSF56645">
    <property type="entry name" value="Acyl-CoA dehydrogenase NM domain-like"/>
    <property type="match status" value="1"/>
</dbReference>
<sequence length="351" mass="36893">MNELERMLADSASRLFADAVTPARIDAMEHGLWPAELWDQVEASGLTRLFVPEADEGAQASWTEGLPVLLAGANAPAPFLDTVVAGWVLNQLGVSVPGGPIGMADLAVPVSACLHGDGWELDSPVAVPWGRYVGHVLIRAIDAETKAPLWLLAATGAAAVETGVNLANEPRDRLTVQRVPDSAAVRGDPAGWPAPPQALGALTRAIGIAGLLERILNQTVQYANERTQFGRPIGKFQAVQQQLAILANETVAARMAVASACAAVDAGDWTQAAMVAKVICGQSAGRAAAIAHQVHGAIGFTHEHSLHQSTRRVWAWRAECGTEAYWAAEIGRRAIARGGDALWADLTTAAA</sequence>
<comment type="similarity">
    <text evidence="2">Belongs to the acyl-CoA dehydrogenase family.</text>
</comment>
<protein>
    <submittedName>
        <fullName evidence="8">Acyl-CoA dehydrogenase</fullName>
    </submittedName>
</protein>